<feature type="active site" description="Proton acceptor" evidence="8">
    <location>
        <position position="33"/>
    </location>
</feature>
<feature type="site" description="Discriminates between blocked and unblocked aminoacyl-tRNA" evidence="8">
    <location>
        <position position="23"/>
    </location>
</feature>
<dbReference type="GO" id="GO:0005737">
    <property type="term" value="C:cytoplasm"/>
    <property type="evidence" value="ECO:0007669"/>
    <property type="project" value="UniProtKB-SubCell"/>
</dbReference>
<dbReference type="CDD" id="cd00462">
    <property type="entry name" value="PTH"/>
    <property type="match status" value="1"/>
</dbReference>
<dbReference type="GO" id="GO:0006515">
    <property type="term" value="P:protein quality control for misfolded or incompletely synthesized proteins"/>
    <property type="evidence" value="ECO:0007669"/>
    <property type="project" value="UniProtKB-UniRule"/>
</dbReference>
<gene>
    <name evidence="8" type="primary">pth</name>
    <name evidence="11" type="ORF">ALO_09474</name>
</gene>
<dbReference type="PANTHER" id="PTHR17224:SF1">
    <property type="entry name" value="PEPTIDYL-TRNA HYDROLASE"/>
    <property type="match status" value="1"/>
</dbReference>
<feature type="binding site" evidence="8">
    <location>
        <position position="80"/>
    </location>
    <ligand>
        <name>tRNA</name>
        <dbReference type="ChEBI" id="CHEBI:17843"/>
    </ligand>
</feature>
<dbReference type="GO" id="GO:0004045">
    <property type="term" value="F:peptidyl-tRNA hydrolase activity"/>
    <property type="evidence" value="ECO:0007669"/>
    <property type="project" value="UniProtKB-UniRule"/>
</dbReference>
<evidence type="ECO:0000256" key="6">
    <source>
        <dbReference type="ARBA" id="ARBA00048707"/>
    </source>
</evidence>
<dbReference type="Proteomes" id="UP000003240">
    <property type="component" value="Unassembled WGS sequence"/>
</dbReference>
<dbReference type="eggNOG" id="COG0193">
    <property type="taxonomic scope" value="Bacteria"/>
</dbReference>
<evidence type="ECO:0000256" key="8">
    <source>
        <dbReference type="HAMAP-Rule" id="MF_00083"/>
    </source>
</evidence>
<evidence type="ECO:0000256" key="10">
    <source>
        <dbReference type="RuleBase" id="RU004320"/>
    </source>
</evidence>
<sequence length="200" mass="22383">MGLFQRSPIKLVNLMKVVVGLGNPGQEYSQTRHNVGFITLDQLAERWQCENWRFKHEALVSEYRGGAEPVILVKPQTYMNLSGVAVASVLNWYKLKPEDVVVVFDDMDLPTGKLRLRLQGGSGGHKGIESLLVHLDKDTFIRMRVGIGRPPAGWETANYVLGRFTAEEKAPMEASITRAVDAVEYILKHGATKAMNEFNK</sequence>
<dbReference type="FunFam" id="3.40.50.1470:FF:000001">
    <property type="entry name" value="Peptidyl-tRNA hydrolase"/>
    <property type="match status" value="1"/>
</dbReference>
<comment type="similarity">
    <text evidence="5 8 10">Belongs to the PTH family.</text>
</comment>
<comment type="function">
    <text evidence="8">Hydrolyzes ribosome-free peptidyl-tRNAs (with 1 or more amino acids incorporated), which drop off the ribosome during protein synthesis, or as a result of ribosome stalling.</text>
</comment>
<comment type="subunit">
    <text evidence="8">Monomer.</text>
</comment>
<keyword evidence="12" id="KW-1185">Reference proteome</keyword>
<evidence type="ECO:0000256" key="2">
    <source>
        <dbReference type="ARBA" id="ARBA00022555"/>
    </source>
</evidence>
<feature type="binding site" evidence="8">
    <location>
        <position position="78"/>
    </location>
    <ligand>
        <name>tRNA</name>
        <dbReference type="ChEBI" id="CHEBI:17843"/>
    </ligand>
</feature>
<dbReference type="HAMAP" id="MF_00083">
    <property type="entry name" value="Pept_tRNA_hydro_bact"/>
    <property type="match status" value="1"/>
</dbReference>
<dbReference type="GO" id="GO:0072344">
    <property type="term" value="P:rescue of stalled ribosome"/>
    <property type="evidence" value="ECO:0007669"/>
    <property type="project" value="UniProtKB-UniRule"/>
</dbReference>
<dbReference type="Pfam" id="PF01195">
    <property type="entry name" value="Pept_tRNA_hydro"/>
    <property type="match status" value="1"/>
</dbReference>
<dbReference type="EC" id="3.1.1.29" evidence="1 8"/>
<dbReference type="PANTHER" id="PTHR17224">
    <property type="entry name" value="PEPTIDYL-TRNA HYDROLASE"/>
    <property type="match status" value="1"/>
</dbReference>
<comment type="caution">
    <text evidence="8">Lacks conserved residue(s) required for the propagation of feature annotation.</text>
</comment>
<feature type="site" description="Stabilizes the basic form of H active site to accept a proton" evidence="8">
    <location>
        <position position="105"/>
    </location>
</feature>
<dbReference type="GO" id="GO:0000049">
    <property type="term" value="F:tRNA binding"/>
    <property type="evidence" value="ECO:0007669"/>
    <property type="project" value="UniProtKB-UniRule"/>
</dbReference>
<evidence type="ECO:0000313" key="11">
    <source>
        <dbReference type="EMBL" id="EGO64138.1"/>
    </source>
</evidence>
<dbReference type="NCBIfam" id="TIGR00447">
    <property type="entry name" value="pth"/>
    <property type="match status" value="1"/>
</dbReference>
<dbReference type="InterPro" id="IPR036416">
    <property type="entry name" value="Pept_tRNA_hydro_sf"/>
</dbReference>
<feature type="binding site" evidence="8">
    <location>
        <position position="28"/>
    </location>
    <ligand>
        <name>tRNA</name>
        <dbReference type="ChEBI" id="CHEBI:17843"/>
    </ligand>
</feature>
<dbReference type="PROSITE" id="PS01195">
    <property type="entry name" value="PEPT_TRNA_HYDROL_1"/>
    <property type="match status" value="1"/>
</dbReference>
<evidence type="ECO:0000256" key="7">
    <source>
        <dbReference type="ARBA" id="ARBA00050038"/>
    </source>
</evidence>
<comment type="catalytic activity">
    <reaction evidence="6 8 9">
        <text>an N-acyl-L-alpha-aminoacyl-tRNA + H2O = an N-acyl-L-amino acid + a tRNA + H(+)</text>
        <dbReference type="Rhea" id="RHEA:54448"/>
        <dbReference type="Rhea" id="RHEA-COMP:10123"/>
        <dbReference type="Rhea" id="RHEA-COMP:13883"/>
        <dbReference type="ChEBI" id="CHEBI:15377"/>
        <dbReference type="ChEBI" id="CHEBI:15378"/>
        <dbReference type="ChEBI" id="CHEBI:59874"/>
        <dbReference type="ChEBI" id="CHEBI:78442"/>
        <dbReference type="ChEBI" id="CHEBI:138191"/>
        <dbReference type="EC" id="3.1.1.29"/>
    </reaction>
</comment>
<proteinExistence type="inferred from homology"/>
<dbReference type="RefSeq" id="WP_004095071.1">
    <property type="nucleotide sequence ID" value="NZ_AFGF01000076.1"/>
</dbReference>
<evidence type="ECO:0000256" key="1">
    <source>
        <dbReference type="ARBA" id="ARBA00013260"/>
    </source>
</evidence>
<comment type="caution">
    <text evidence="11">The sequence shown here is derived from an EMBL/GenBank/DDBJ whole genome shotgun (WGS) entry which is preliminary data.</text>
</comment>
<accession>F7NIJ2</accession>
<evidence type="ECO:0000256" key="5">
    <source>
        <dbReference type="ARBA" id="ARBA00038063"/>
    </source>
</evidence>
<evidence type="ECO:0000256" key="4">
    <source>
        <dbReference type="ARBA" id="ARBA00022884"/>
    </source>
</evidence>
<comment type="subcellular location">
    <subcellularLocation>
        <location evidence="8">Cytoplasm</location>
    </subcellularLocation>
</comment>
<organism evidence="11 12">
    <name type="scientific">Acetonema longum DSM 6540</name>
    <dbReference type="NCBI Taxonomy" id="1009370"/>
    <lineage>
        <taxon>Bacteria</taxon>
        <taxon>Bacillati</taxon>
        <taxon>Bacillota</taxon>
        <taxon>Negativicutes</taxon>
        <taxon>Acetonemataceae</taxon>
        <taxon>Acetonema</taxon>
    </lineage>
</organism>
<keyword evidence="2 8" id="KW-0820">tRNA-binding</keyword>
<evidence type="ECO:0000313" key="12">
    <source>
        <dbReference type="Proteomes" id="UP000003240"/>
    </source>
</evidence>
<dbReference type="EMBL" id="AFGF01000076">
    <property type="protein sequence ID" value="EGO64138.1"/>
    <property type="molecule type" value="Genomic_DNA"/>
</dbReference>
<dbReference type="STRING" id="1009370.ALO_09474"/>
<protein>
    <recommendedName>
        <fullName evidence="7 8">Peptidyl-tRNA hydrolase</fullName>
        <shortName evidence="8">Pth</shortName>
        <ecNumber evidence="1 8">3.1.1.29</ecNumber>
    </recommendedName>
</protein>
<dbReference type="Gene3D" id="3.40.50.1470">
    <property type="entry name" value="Peptidyl-tRNA hydrolase"/>
    <property type="match status" value="1"/>
</dbReference>
<dbReference type="InterPro" id="IPR018171">
    <property type="entry name" value="Pept_tRNA_hydro_CS"/>
</dbReference>
<keyword evidence="8" id="KW-0963">Cytoplasm</keyword>
<dbReference type="InterPro" id="IPR001328">
    <property type="entry name" value="Pept_tRNA_hydro"/>
</dbReference>
<dbReference type="SUPFAM" id="SSF53178">
    <property type="entry name" value="Peptidyl-tRNA hydrolase-like"/>
    <property type="match status" value="1"/>
</dbReference>
<name>F7NIJ2_9FIRM</name>
<reference evidence="11 12" key="1">
    <citation type="journal article" date="2011" name="EMBO J.">
        <title>Structural diversity of bacterial flagellar motors.</title>
        <authorList>
            <person name="Chen S."/>
            <person name="Beeby M."/>
            <person name="Murphy G.E."/>
            <person name="Leadbetter J.R."/>
            <person name="Hendrixson D.R."/>
            <person name="Briegel A."/>
            <person name="Li Z."/>
            <person name="Shi J."/>
            <person name="Tocheva E.I."/>
            <person name="Muller A."/>
            <person name="Dobro M.J."/>
            <person name="Jensen G.J."/>
        </authorList>
    </citation>
    <scope>NUCLEOTIDE SEQUENCE [LARGE SCALE GENOMIC DNA]</scope>
    <source>
        <strain evidence="11 12">DSM 6540</strain>
    </source>
</reference>
<evidence type="ECO:0000256" key="3">
    <source>
        <dbReference type="ARBA" id="ARBA00022801"/>
    </source>
</evidence>
<dbReference type="AlphaFoldDB" id="F7NIJ2"/>
<comment type="function">
    <text evidence="8">Catalyzes the release of premature peptidyl moieties from peptidyl-tRNA molecules trapped in stalled 50S ribosomal subunits, and thus maintains levels of free tRNAs and 50S ribosomes.</text>
</comment>
<keyword evidence="4 8" id="KW-0694">RNA-binding</keyword>
<evidence type="ECO:0000256" key="9">
    <source>
        <dbReference type="RuleBase" id="RU000673"/>
    </source>
</evidence>
<keyword evidence="3 8" id="KW-0378">Hydrolase</keyword>